<dbReference type="EMBL" id="MF405918">
    <property type="protein sequence ID" value="QKU33963.1"/>
    <property type="molecule type" value="Genomic_DNA"/>
</dbReference>
<reference evidence="1" key="2">
    <citation type="journal article" date="2018" name="Nat. Commun.">
        <title>Tailed giant Tupanvirus possesses the most complete translational apparatus of the known virosphere.</title>
        <authorList>
            <person name="Abrahao J."/>
            <person name="Silva L."/>
            <person name="Silva L.S."/>
            <person name="Khalil J.Y.B."/>
            <person name="Rodrigues R."/>
            <person name="Arantes T."/>
            <person name="Assis F."/>
            <person name="Boratto P."/>
            <person name="Andrade M."/>
            <person name="Kroon E.G."/>
            <person name="Ribeiro B."/>
            <person name="Bergier I."/>
            <person name="Seligmann H."/>
            <person name="Ghigo E."/>
            <person name="Colson P."/>
            <person name="Levasseur A."/>
            <person name="Kroemer G."/>
            <person name="Raoult D."/>
            <person name="La Scola B."/>
        </authorList>
    </citation>
    <scope>NUCLEOTIDE SEQUENCE [LARGE SCALE GENOMIC DNA]</scope>
    <source>
        <strain evidence="1">Deep ocean</strain>
    </source>
</reference>
<dbReference type="RefSeq" id="YP_010780575.1">
    <property type="nucleotide sequence ID" value="NC_075038.1"/>
</dbReference>
<reference evidence="1" key="1">
    <citation type="submission" date="2017-06" db="EMBL/GenBank/DDBJ databases">
        <authorList>
            <person name="Assis F.L."/>
            <person name="Abrahao J.S."/>
            <person name="Silva L."/>
            <person name="Khalil J.B."/>
            <person name="Rodrigues R."/>
            <person name="Silva L.S."/>
            <person name="Boratto P."/>
            <person name="Andrade M."/>
            <person name="Kroon E.G."/>
            <person name="Ribeiro B."/>
            <person name="Bergier I."/>
            <person name="Seligmann H."/>
            <person name="Ghigo E."/>
            <person name="Colson P."/>
            <person name="Levasseur A."/>
            <person name="Raoult D."/>
            <person name="Scola B.L."/>
        </authorList>
    </citation>
    <scope>NUCLEOTIDE SEQUENCE</scope>
    <source>
        <strain evidence="1">Deep ocean</strain>
    </source>
</reference>
<dbReference type="GeneID" id="80517266"/>
<organism evidence="1">
    <name type="scientific">Tupanvirus deep ocean</name>
    <dbReference type="NCBI Taxonomy" id="2126984"/>
    <lineage>
        <taxon>Viruses</taxon>
        <taxon>Varidnaviria</taxon>
        <taxon>Bamfordvirae</taxon>
        <taxon>Nucleocytoviricota</taxon>
        <taxon>Megaviricetes</taxon>
        <taxon>Imitervirales</taxon>
        <taxon>Mimiviridae</taxon>
        <taxon>Megamimivirinae</taxon>
        <taxon>Tupanvirus</taxon>
        <taxon>Tupanvirus altamarinense</taxon>
    </lineage>
</organism>
<sequence>MEKLCAIINQGCAGYIYPNSPTKATHIATYGAGPCIAGAFIIEKYSYVGLFHVSTYREASKLITMVYSMHNSLVSFGITDRSIPLKIYLRGGYPGESEDTRDTILNLPYHYSGFEPFIVDESCSLNYSLSGSRSLMVDLDGNISDYIMTGRELFNDCDALSAILSGMTGRINIVCDHYRHNVQCIDIQTSASWQRSSFKIINVFSSGFKIEWITGTHLPCLQICNEVSLGKKSTKKNIKHNVKKSRFLIPKKQKIPKQKKHKIYQPR</sequence>
<evidence type="ECO:0000313" key="1">
    <source>
        <dbReference type="EMBL" id="QKU33963.1"/>
    </source>
</evidence>
<dbReference type="KEGG" id="vg:80517266"/>
<proteinExistence type="predicted"/>
<name>A0A6N1NPS2_9VIRU</name>
<accession>A0A6N1NPS2</accession>
<protein>
    <submittedName>
        <fullName evidence="1">Putative ORFan</fullName>
    </submittedName>
</protein>